<evidence type="ECO:0008006" key="3">
    <source>
        <dbReference type="Google" id="ProtNLM"/>
    </source>
</evidence>
<dbReference type="InterPro" id="IPR016181">
    <property type="entry name" value="Acyl_CoA_acyltransferase"/>
</dbReference>
<proteinExistence type="predicted"/>
<dbReference type="Pfam" id="PF13527">
    <property type="entry name" value="Acetyltransf_9"/>
    <property type="match status" value="1"/>
</dbReference>
<dbReference type="VEuPathDB" id="FungiDB:AMAG_20296"/>
<dbReference type="OrthoDB" id="2020070at2759"/>
<dbReference type="SUPFAM" id="SSF55729">
    <property type="entry name" value="Acyl-CoA N-acyltransferases (Nat)"/>
    <property type="match status" value="1"/>
</dbReference>
<sequence>MKEYFHREDLLQDTGFTRLGHSSWLLVPAAEQYAEMPTILAACETFKRPCRVGDQDTFAWSVASVFTRPEFRGCGYATTMMSKLRDRLVAEHPKLGVSTLYSDIGPKYYDRLGWRLFPSDSVSSADLASVTSTSANWIDDVTALDLLAESYAHLPQRAADASRGISGRTAFAMSPTRQGLTWTN</sequence>
<dbReference type="EMBL" id="GG745367">
    <property type="protein sequence ID" value="KNE70613.1"/>
    <property type="molecule type" value="Genomic_DNA"/>
</dbReference>
<dbReference type="AlphaFoldDB" id="A0A0L0T733"/>
<keyword evidence="2" id="KW-1185">Reference proteome</keyword>
<protein>
    <recommendedName>
        <fullName evidence="3">N-acetyltransferase domain-containing protein</fullName>
    </recommendedName>
</protein>
<reference evidence="2" key="2">
    <citation type="submission" date="2009-11" db="EMBL/GenBank/DDBJ databases">
        <title>The Genome Sequence of Allomyces macrogynus strain ATCC 38327.</title>
        <authorList>
            <consortium name="The Broad Institute Genome Sequencing Platform"/>
            <person name="Russ C."/>
            <person name="Cuomo C."/>
            <person name="Shea T."/>
            <person name="Young S.K."/>
            <person name="Zeng Q."/>
            <person name="Koehrsen M."/>
            <person name="Haas B."/>
            <person name="Borodovsky M."/>
            <person name="Guigo R."/>
            <person name="Alvarado L."/>
            <person name="Berlin A."/>
            <person name="Borenstein D."/>
            <person name="Chen Z."/>
            <person name="Engels R."/>
            <person name="Freedman E."/>
            <person name="Gellesch M."/>
            <person name="Goldberg J."/>
            <person name="Griggs A."/>
            <person name="Gujja S."/>
            <person name="Heiman D."/>
            <person name="Hepburn T."/>
            <person name="Howarth C."/>
            <person name="Jen D."/>
            <person name="Larson L."/>
            <person name="Lewis B."/>
            <person name="Mehta T."/>
            <person name="Park D."/>
            <person name="Pearson M."/>
            <person name="Roberts A."/>
            <person name="Saif S."/>
            <person name="Shenoy N."/>
            <person name="Sisk P."/>
            <person name="Stolte C."/>
            <person name="Sykes S."/>
            <person name="Walk T."/>
            <person name="White J."/>
            <person name="Yandava C."/>
            <person name="Burger G."/>
            <person name="Gray M.W."/>
            <person name="Holland P.W.H."/>
            <person name="King N."/>
            <person name="Lang F.B.F."/>
            <person name="Roger A.J."/>
            <person name="Ruiz-Trillo I."/>
            <person name="Lander E."/>
            <person name="Nusbaum C."/>
        </authorList>
    </citation>
    <scope>NUCLEOTIDE SEQUENCE [LARGE SCALE GENOMIC DNA]</scope>
    <source>
        <strain evidence="2">ATCC 38327</strain>
    </source>
</reference>
<organism evidence="1 2">
    <name type="scientific">Allomyces macrogynus (strain ATCC 38327)</name>
    <name type="common">Allomyces javanicus var. macrogynus</name>
    <dbReference type="NCBI Taxonomy" id="578462"/>
    <lineage>
        <taxon>Eukaryota</taxon>
        <taxon>Fungi</taxon>
        <taxon>Fungi incertae sedis</taxon>
        <taxon>Blastocladiomycota</taxon>
        <taxon>Blastocladiomycetes</taxon>
        <taxon>Blastocladiales</taxon>
        <taxon>Blastocladiaceae</taxon>
        <taxon>Allomyces</taxon>
    </lineage>
</organism>
<evidence type="ECO:0000313" key="2">
    <source>
        <dbReference type="Proteomes" id="UP000054350"/>
    </source>
</evidence>
<reference evidence="1 2" key="1">
    <citation type="submission" date="2009-11" db="EMBL/GenBank/DDBJ databases">
        <title>Annotation of Allomyces macrogynus ATCC 38327.</title>
        <authorList>
            <consortium name="The Broad Institute Genome Sequencing Platform"/>
            <person name="Russ C."/>
            <person name="Cuomo C."/>
            <person name="Burger G."/>
            <person name="Gray M.W."/>
            <person name="Holland P.W.H."/>
            <person name="King N."/>
            <person name="Lang F.B.F."/>
            <person name="Roger A.J."/>
            <person name="Ruiz-Trillo I."/>
            <person name="Young S.K."/>
            <person name="Zeng Q."/>
            <person name="Gargeya S."/>
            <person name="Fitzgerald M."/>
            <person name="Haas B."/>
            <person name="Abouelleil A."/>
            <person name="Alvarado L."/>
            <person name="Arachchi H.M."/>
            <person name="Berlin A."/>
            <person name="Chapman S.B."/>
            <person name="Gearin G."/>
            <person name="Goldberg J."/>
            <person name="Griggs A."/>
            <person name="Gujja S."/>
            <person name="Hansen M."/>
            <person name="Heiman D."/>
            <person name="Howarth C."/>
            <person name="Larimer J."/>
            <person name="Lui A."/>
            <person name="MacDonald P.J.P."/>
            <person name="McCowen C."/>
            <person name="Montmayeur A."/>
            <person name="Murphy C."/>
            <person name="Neiman D."/>
            <person name="Pearson M."/>
            <person name="Priest M."/>
            <person name="Roberts A."/>
            <person name="Saif S."/>
            <person name="Shea T."/>
            <person name="Sisk P."/>
            <person name="Stolte C."/>
            <person name="Sykes S."/>
            <person name="Wortman J."/>
            <person name="Nusbaum C."/>
            <person name="Birren B."/>
        </authorList>
    </citation>
    <scope>NUCLEOTIDE SEQUENCE [LARGE SCALE GENOMIC DNA]</scope>
    <source>
        <strain evidence="1 2">ATCC 38327</strain>
    </source>
</reference>
<dbReference type="Gene3D" id="3.40.630.30">
    <property type="match status" value="1"/>
</dbReference>
<dbReference type="STRING" id="578462.A0A0L0T733"/>
<name>A0A0L0T733_ALLM3</name>
<dbReference type="CDD" id="cd04301">
    <property type="entry name" value="NAT_SF"/>
    <property type="match status" value="1"/>
</dbReference>
<gene>
    <name evidence="1" type="ORF">AMAG_20296</name>
</gene>
<accession>A0A0L0T733</accession>
<dbReference type="PANTHER" id="PTHR34815:SF2">
    <property type="entry name" value="N-ACETYLTRANSFERASE DOMAIN-CONTAINING PROTEIN"/>
    <property type="match status" value="1"/>
</dbReference>
<evidence type="ECO:0000313" key="1">
    <source>
        <dbReference type="EMBL" id="KNE70613.1"/>
    </source>
</evidence>
<dbReference type="Proteomes" id="UP000054350">
    <property type="component" value="Unassembled WGS sequence"/>
</dbReference>
<dbReference type="PANTHER" id="PTHR34815">
    <property type="entry name" value="LYSINE ACETYLTRANSFERASE"/>
    <property type="match status" value="1"/>
</dbReference>
<dbReference type="InterPro" id="IPR053013">
    <property type="entry name" value="LAT"/>
</dbReference>